<dbReference type="Gene3D" id="3.40.50.2020">
    <property type="match status" value="1"/>
</dbReference>
<reference evidence="3" key="1">
    <citation type="journal article" date="2021" name="PeerJ">
        <title>Extensive microbial diversity within the chicken gut microbiome revealed by metagenomics and culture.</title>
        <authorList>
            <person name="Gilroy R."/>
            <person name="Ravi A."/>
            <person name="Getino M."/>
            <person name="Pursley I."/>
            <person name="Horton D.L."/>
            <person name="Alikhan N.F."/>
            <person name="Baker D."/>
            <person name="Gharbi K."/>
            <person name="Hall N."/>
            <person name="Watson M."/>
            <person name="Adriaenssens E.M."/>
            <person name="Foster-Nyarko E."/>
            <person name="Jarju S."/>
            <person name="Secka A."/>
            <person name="Antonio M."/>
            <person name="Oren A."/>
            <person name="Chaudhuri R.R."/>
            <person name="La Ragione R."/>
            <person name="Hildebrand F."/>
            <person name="Pallen M.J."/>
        </authorList>
    </citation>
    <scope>NUCLEOTIDE SEQUENCE</scope>
    <source>
        <strain evidence="3">B5_2728</strain>
    </source>
</reference>
<evidence type="ECO:0000259" key="2">
    <source>
        <dbReference type="Pfam" id="PF00156"/>
    </source>
</evidence>
<dbReference type="AlphaFoldDB" id="A0A948T312"/>
<dbReference type="PANTHER" id="PTHR47505">
    <property type="entry name" value="DNA UTILIZATION PROTEIN YHGH"/>
    <property type="match status" value="1"/>
</dbReference>
<dbReference type="InterPro" id="IPR029057">
    <property type="entry name" value="PRTase-like"/>
</dbReference>
<comment type="caution">
    <text evidence="3">The sequence shown here is derived from an EMBL/GenBank/DDBJ whole genome shotgun (WGS) entry which is preliminary data.</text>
</comment>
<reference evidence="3" key="2">
    <citation type="submission" date="2021-04" db="EMBL/GenBank/DDBJ databases">
        <authorList>
            <person name="Gilroy R."/>
        </authorList>
    </citation>
    <scope>NUCLEOTIDE SEQUENCE</scope>
    <source>
        <strain evidence="3">B5_2728</strain>
    </source>
</reference>
<proteinExistence type="inferred from homology"/>
<name>A0A948T312_9FIRM</name>
<dbReference type="EMBL" id="JAHLFP010000055">
    <property type="protein sequence ID" value="MBU3806503.1"/>
    <property type="molecule type" value="Genomic_DNA"/>
</dbReference>
<protein>
    <submittedName>
        <fullName evidence="3">ComF family protein</fullName>
    </submittedName>
</protein>
<dbReference type="SUPFAM" id="SSF53271">
    <property type="entry name" value="PRTase-like"/>
    <property type="match status" value="1"/>
</dbReference>
<sequence>MISSAGIQQCSQKMAALLFPRRCPFCGRVLGYVAVCSRCAPELNRLRRAVPRLSPGDHCLDNLVGAASLYQYKGCVRNAVLRMKGRGNLWYAHEIGIQIACMFSCTFRWEHGILIQETAPAVQMYDMVIPVPPSRPDRWDTLSARLAVTLALCLGVPVERGYLYKQRMTEKQAGKSAAERMKNVKDAYGVHQPQQIEGKRILLVDDVITTGATLSNCAKALCKAGALEIFAVTFAQTSLV</sequence>
<evidence type="ECO:0000313" key="3">
    <source>
        <dbReference type="EMBL" id="MBU3806503.1"/>
    </source>
</evidence>
<dbReference type="Proteomes" id="UP000713596">
    <property type="component" value="Unassembled WGS sequence"/>
</dbReference>
<comment type="similarity">
    <text evidence="1">Belongs to the ComF/GntX family.</text>
</comment>
<evidence type="ECO:0000256" key="1">
    <source>
        <dbReference type="ARBA" id="ARBA00008007"/>
    </source>
</evidence>
<evidence type="ECO:0000313" key="4">
    <source>
        <dbReference type="Proteomes" id="UP000713596"/>
    </source>
</evidence>
<feature type="domain" description="Phosphoribosyltransferase" evidence="2">
    <location>
        <begin position="144"/>
        <end position="235"/>
    </location>
</feature>
<dbReference type="InterPro" id="IPR000836">
    <property type="entry name" value="PRTase_dom"/>
</dbReference>
<gene>
    <name evidence="3" type="ORF">H9882_06395</name>
</gene>
<dbReference type="InterPro" id="IPR051910">
    <property type="entry name" value="ComF/GntX_DNA_util-trans"/>
</dbReference>
<dbReference type="PANTHER" id="PTHR47505:SF1">
    <property type="entry name" value="DNA UTILIZATION PROTEIN YHGH"/>
    <property type="match status" value="1"/>
</dbReference>
<organism evidence="3 4">
    <name type="scientific">Candidatus Allofournierella pullistercoris</name>
    <dbReference type="NCBI Taxonomy" id="2838597"/>
    <lineage>
        <taxon>Bacteria</taxon>
        <taxon>Bacillati</taxon>
        <taxon>Bacillota</taxon>
        <taxon>Clostridia</taxon>
        <taxon>Eubacteriales</taxon>
        <taxon>Oscillospiraceae</taxon>
        <taxon>Allofournierella</taxon>
    </lineage>
</organism>
<dbReference type="Pfam" id="PF00156">
    <property type="entry name" value="Pribosyltran"/>
    <property type="match status" value="1"/>
</dbReference>
<accession>A0A948T312</accession>
<dbReference type="CDD" id="cd06223">
    <property type="entry name" value="PRTases_typeI"/>
    <property type="match status" value="1"/>
</dbReference>